<comment type="caution">
    <text evidence="3">The sequence shown here is derived from an EMBL/GenBank/DDBJ whole genome shotgun (WGS) entry which is preliminary data.</text>
</comment>
<evidence type="ECO:0000313" key="3">
    <source>
        <dbReference type="EMBL" id="KAK6331266.1"/>
    </source>
</evidence>
<gene>
    <name evidence="3" type="ORF">TWF696_003326</name>
</gene>
<feature type="compositionally biased region" description="Polar residues" evidence="1">
    <location>
        <begin position="163"/>
        <end position="172"/>
    </location>
</feature>
<feature type="signal peptide" evidence="2">
    <location>
        <begin position="1"/>
        <end position="20"/>
    </location>
</feature>
<organism evidence="3 4">
    <name type="scientific">Orbilia brochopaga</name>
    <dbReference type="NCBI Taxonomy" id="3140254"/>
    <lineage>
        <taxon>Eukaryota</taxon>
        <taxon>Fungi</taxon>
        <taxon>Dikarya</taxon>
        <taxon>Ascomycota</taxon>
        <taxon>Pezizomycotina</taxon>
        <taxon>Orbiliomycetes</taxon>
        <taxon>Orbiliales</taxon>
        <taxon>Orbiliaceae</taxon>
        <taxon>Orbilia</taxon>
    </lineage>
</organism>
<name>A0AAV9TY71_9PEZI</name>
<feature type="region of interest" description="Disordered" evidence="1">
    <location>
        <begin position="163"/>
        <end position="183"/>
    </location>
</feature>
<reference evidence="3 4" key="1">
    <citation type="submission" date="2019-10" db="EMBL/GenBank/DDBJ databases">
        <authorList>
            <person name="Palmer J.M."/>
        </authorList>
    </citation>
    <scope>NUCLEOTIDE SEQUENCE [LARGE SCALE GENOMIC DNA]</scope>
    <source>
        <strain evidence="3 4">TWF696</strain>
    </source>
</reference>
<sequence>MRVLKVAAPLLSTTILVVHAAIMVASDYSHGPATDLVTRGIHNAMDQTQAPPVKRDEKPYQQHVQFPADEFLYTEKFNIVMKTVQSGLDNFNGTERYCTTWWKQDDMDDHGDYSQASMWCQKGYSIELWNKRNGTDDPSTQNVRIFCHDALLIAEEALEAAQNGTAALSTKDPSPPDPPGRYRQRWLVSSMWTEDTKWGVGVVYLKDGCPESKDKGATVTFSYEGKPADRSNRMRWESPSGSSTPPATPSATPSPAPSPRFNGTMPHRAKQDM</sequence>
<feature type="compositionally biased region" description="Pro residues" evidence="1">
    <location>
        <begin position="246"/>
        <end position="258"/>
    </location>
</feature>
<dbReference type="Proteomes" id="UP001375240">
    <property type="component" value="Unassembled WGS sequence"/>
</dbReference>
<proteinExistence type="predicted"/>
<evidence type="ECO:0000313" key="4">
    <source>
        <dbReference type="Proteomes" id="UP001375240"/>
    </source>
</evidence>
<keyword evidence="4" id="KW-1185">Reference proteome</keyword>
<keyword evidence="2" id="KW-0732">Signal</keyword>
<feature type="chain" id="PRO_5044001540" evidence="2">
    <location>
        <begin position="21"/>
        <end position="273"/>
    </location>
</feature>
<accession>A0AAV9TY71</accession>
<dbReference type="AlphaFoldDB" id="A0AAV9TY71"/>
<evidence type="ECO:0000256" key="2">
    <source>
        <dbReference type="SAM" id="SignalP"/>
    </source>
</evidence>
<feature type="compositionally biased region" description="Basic and acidic residues" evidence="1">
    <location>
        <begin position="226"/>
        <end position="236"/>
    </location>
</feature>
<protein>
    <submittedName>
        <fullName evidence="3">Uncharacterized protein</fullName>
    </submittedName>
</protein>
<feature type="region of interest" description="Disordered" evidence="1">
    <location>
        <begin position="222"/>
        <end position="273"/>
    </location>
</feature>
<dbReference type="EMBL" id="JAVHNQ010000016">
    <property type="protein sequence ID" value="KAK6331266.1"/>
    <property type="molecule type" value="Genomic_DNA"/>
</dbReference>
<evidence type="ECO:0000256" key="1">
    <source>
        <dbReference type="SAM" id="MobiDB-lite"/>
    </source>
</evidence>